<evidence type="ECO:0000313" key="7">
    <source>
        <dbReference type="Proteomes" id="UP000664795"/>
    </source>
</evidence>
<feature type="signal peptide" evidence="4">
    <location>
        <begin position="1"/>
        <end position="30"/>
    </location>
</feature>
<evidence type="ECO:0000256" key="1">
    <source>
        <dbReference type="ARBA" id="ARBA00004613"/>
    </source>
</evidence>
<dbReference type="SUPFAM" id="SSF117074">
    <property type="entry name" value="Hypothetical protein PA1324"/>
    <property type="match status" value="1"/>
</dbReference>
<evidence type="ECO:0000259" key="5">
    <source>
        <dbReference type="Pfam" id="PF17210"/>
    </source>
</evidence>
<accession>A0A939GAX6</accession>
<name>A0A939GAX6_9BACT</name>
<dbReference type="RefSeq" id="WP_207338171.1">
    <property type="nucleotide sequence ID" value="NZ_JAFMYU010000028.1"/>
</dbReference>
<dbReference type="InterPro" id="IPR033764">
    <property type="entry name" value="Sdr_B"/>
</dbReference>
<feature type="domain" description="SD-repeat containing protein B" evidence="5">
    <location>
        <begin position="818"/>
        <end position="889"/>
    </location>
</feature>
<evidence type="ECO:0000313" key="6">
    <source>
        <dbReference type="EMBL" id="MBO0934205.1"/>
    </source>
</evidence>
<dbReference type="InterPro" id="IPR013783">
    <property type="entry name" value="Ig-like_fold"/>
</dbReference>
<comment type="subcellular location">
    <subcellularLocation>
        <location evidence="1">Secreted</location>
    </subcellularLocation>
</comment>
<feature type="chain" id="PRO_5037712723" description="SD-repeat containing protein B domain-containing protein" evidence="4">
    <location>
        <begin position="31"/>
        <end position="1281"/>
    </location>
</feature>
<dbReference type="EMBL" id="JAFMYU010000028">
    <property type="protein sequence ID" value="MBO0934205.1"/>
    <property type="molecule type" value="Genomic_DNA"/>
</dbReference>
<keyword evidence="3 4" id="KW-0732">Signal</keyword>
<dbReference type="Pfam" id="PF17210">
    <property type="entry name" value="SdrD_B"/>
    <property type="match status" value="1"/>
</dbReference>
<sequence length="1281" mass="131997">MVRLQVCAGNHLFRWVLLLCMLLGSFGVWAQTIQITDVKVSGCYLDASGTNSKGTVRFLVRWSGINGATASTNANPRNIRITATGLANKDIVAGVGTYGISSLTIVSPQEFALEFPLTAAPSNVTLTATMGYLAGFLSTYTASTLANTKATFTATLPAACPKTPCSTTAIGGIVFNDYNADGVRSVTTTIVNTIFFGSTTVTSGETQGVPDVRITATDNAGNSFTTLTDDYGFYAFTQSMSYPVRVEFTEIPAAYLASATPNGSGSRTTTQFITGASCTVNLGVNASSDYCNTSPKIFTPCYVNGDPTKGGTAGTGEALVSVPLNAAGNNFTTATTGGANAYWALTNQTGATWGLAWSKQQKKLFQSAILRRHVGFGPLGIGGIYVTSVASNTTAANTALTTSFVDLDAAPFNVPLSASFVGGATPNANRDLPATKAIVINGAGNATSGPSRDAIAFSMVGKEGLGDLEIADDGNTLYTINLKTKELLSLDLTNYNATGTIPNSAAQLTTTAIPDPGCVSGVWRPWATKVYQGDLYIGGVCDASLTAVGATTPNQRKSNLWAYVYKYDGTAFTTVLDFPLTYPKGFPYSSIPDATGWYPWTDNFSDLLNTVISTEIVYPQPILMDIEFDTDGSMILGLGDRTAHQTGVKNVSPVGPGSGAVVPMTIPQNSTLYTSYNGGDVLKAYAKNGIFILENNGQAGPFEGYGAGNNQGPGFGEYFNDDWFFNGTKYHAEAMLGGLALRPGSGQTLAVSIDPQDGTAWAGGIRLMNNNTGLRVAGYSIYSQDDGSGSASPTPGTLGKAAGLGDLEINCDEPKYLQIGNRAWFDKDADGVQDPGEPVLAGLSVKLYLASAGSLASPISTTTTGANGEYLFSNLLPNTAYVIVFGDGQQVSGIPQRVAIGGINYELTTPNVGQGAAANLDLNDSDATLQTAGTFANKIAIPVTTGLYTQDNHTLDIGVTCLQPTSISLVATPATCNGTTPQNNGSVVLSTSVTNGDRYAIVSGTVTTGFTYATATAIGTTFPKSLTTGVSNAGATYTVRFYNGSNDCYIDQVVVVDPKSCVCVPPVVLITSSGSPVCTTATATLSAAVTPAGSYTYAWVASAGVTLSGANTATATASGFTTGLKTFTVTVTSGPGCFTTATVSLSAISCVGCSISLNPAVPVQSACNDNGTPTVTTDDYFTVTVNAAAISGGASNKYELVLGANPDGTGGTVLNAGGTTYGTAATVGTAITFMANGSSTYLVTARDLDTPTCKTTFTTTAVQSCSSCPPQICIPMTGLKQ</sequence>
<dbReference type="GO" id="GO:0005576">
    <property type="term" value="C:extracellular region"/>
    <property type="evidence" value="ECO:0007669"/>
    <property type="project" value="UniProtKB-SubCell"/>
</dbReference>
<evidence type="ECO:0000256" key="4">
    <source>
        <dbReference type="SAM" id="SignalP"/>
    </source>
</evidence>
<reference evidence="6 7" key="1">
    <citation type="submission" date="2021-03" db="EMBL/GenBank/DDBJ databases">
        <title>Fibrella sp. HMF5036 genome sequencing and assembly.</title>
        <authorList>
            <person name="Kang H."/>
            <person name="Kim H."/>
            <person name="Bae S."/>
            <person name="Joh K."/>
        </authorList>
    </citation>
    <scope>NUCLEOTIDE SEQUENCE [LARGE SCALE GENOMIC DNA]</scope>
    <source>
        <strain evidence="6 7">HMF5036</strain>
    </source>
</reference>
<evidence type="ECO:0000256" key="2">
    <source>
        <dbReference type="ARBA" id="ARBA00022525"/>
    </source>
</evidence>
<organism evidence="6 7">
    <name type="scientific">Fibrella aquatilis</name>
    <dbReference type="NCBI Taxonomy" id="2817059"/>
    <lineage>
        <taxon>Bacteria</taxon>
        <taxon>Pseudomonadati</taxon>
        <taxon>Bacteroidota</taxon>
        <taxon>Cytophagia</taxon>
        <taxon>Cytophagales</taxon>
        <taxon>Spirosomataceae</taxon>
        <taxon>Fibrella</taxon>
    </lineage>
</organism>
<dbReference type="Gene3D" id="2.60.40.10">
    <property type="entry name" value="Immunoglobulins"/>
    <property type="match status" value="2"/>
</dbReference>
<comment type="caution">
    <text evidence="6">The sequence shown here is derived from an EMBL/GenBank/DDBJ whole genome shotgun (WGS) entry which is preliminary data.</text>
</comment>
<keyword evidence="2" id="KW-0964">Secreted</keyword>
<proteinExistence type="predicted"/>
<gene>
    <name evidence="6" type="ORF">J2I48_24575</name>
</gene>
<dbReference type="Proteomes" id="UP000664795">
    <property type="component" value="Unassembled WGS sequence"/>
</dbReference>
<protein>
    <recommendedName>
        <fullName evidence="5">SD-repeat containing protein B domain-containing protein</fullName>
    </recommendedName>
</protein>
<evidence type="ECO:0000256" key="3">
    <source>
        <dbReference type="ARBA" id="ARBA00022729"/>
    </source>
</evidence>
<keyword evidence="7" id="KW-1185">Reference proteome</keyword>